<dbReference type="OrthoDB" id="1864854at2759"/>
<comment type="caution">
    <text evidence="1">The sequence shown here is derived from an EMBL/GenBank/DDBJ whole genome shotgun (WGS) entry which is preliminary data.</text>
</comment>
<gene>
    <name evidence="1" type="ORF">MERR_LOCUS7996</name>
</gene>
<organism evidence="1 2">
    <name type="scientific">Microthlaspi erraticum</name>
    <dbReference type="NCBI Taxonomy" id="1685480"/>
    <lineage>
        <taxon>Eukaryota</taxon>
        <taxon>Viridiplantae</taxon>
        <taxon>Streptophyta</taxon>
        <taxon>Embryophyta</taxon>
        <taxon>Tracheophyta</taxon>
        <taxon>Spermatophyta</taxon>
        <taxon>Magnoliopsida</taxon>
        <taxon>eudicotyledons</taxon>
        <taxon>Gunneridae</taxon>
        <taxon>Pentapetalae</taxon>
        <taxon>rosids</taxon>
        <taxon>malvids</taxon>
        <taxon>Brassicales</taxon>
        <taxon>Brassicaceae</taxon>
        <taxon>Coluteocarpeae</taxon>
        <taxon>Microthlaspi</taxon>
    </lineage>
</organism>
<dbReference type="AlphaFoldDB" id="A0A6D2I1G8"/>
<dbReference type="Proteomes" id="UP000467841">
    <property type="component" value="Unassembled WGS sequence"/>
</dbReference>
<accession>A0A6D2I1G8</accession>
<proteinExistence type="predicted"/>
<keyword evidence="2" id="KW-1185">Reference proteome</keyword>
<sequence>MLPRLEYQTGQTLYTPQPATEEERNIVQPLDCYVPEMLPRLEYQTGQTLYSPQSAISQISNESSINLPPSFTTLLSGCYPNSTLGQTTIKQDPDLKSQILKYMEDSAFQDMLQKVERIMDEIGGNWIL</sequence>
<dbReference type="EMBL" id="CACVBM020000555">
    <property type="protein sequence ID" value="CAA7020761.1"/>
    <property type="molecule type" value="Genomic_DNA"/>
</dbReference>
<evidence type="ECO:0000313" key="1">
    <source>
        <dbReference type="EMBL" id="CAA7020761.1"/>
    </source>
</evidence>
<protein>
    <submittedName>
        <fullName evidence="1">Uncharacterized protein</fullName>
    </submittedName>
</protein>
<reference evidence="1" key="1">
    <citation type="submission" date="2020-01" db="EMBL/GenBank/DDBJ databases">
        <authorList>
            <person name="Mishra B."/>
        </authorList>
    </citation>
    <scope>NUCLEOTIDE SEQUENCE [LARGE SCALE GENOMIC DNA]</scope>
</reference>
<evidence type="ECO:0000313" key="2">
    <source>
        <dbReference type="Proteomes" id="UP000467841"/>
    </source>
</evidence>
<name>A0A6D2I1G8_9BRAS</name>